<feature type="region of interest" description="Disordered" evidence="1">
    <location>
        <begin position="21"/>
        <end position="40"/>
    </location>
</feature>
<organism evidence="2 3">
    <name type="scientific">Actinidia rufa</name>
    <dbReference type="NCBI Taxonomy" id="165716"/>
    <lineage>
        <taxon>Eukaryota</taxon>
        <taxon>Viridiplantae</taxon>
        <taxon>Streptophyta</taxon>
        <taxon>Embryophyta</taxon>
        <taxon>Tracheophyta</taxon>
        <taxon>Spermatophyta</taxon>
        <taxon>Magnoliopsida</taxon>
        <taxon>eudicotyledons</taxon>
        <taxon>Gunneridae</taxon>
        <taxon>Pentapetalae</taxon>
        <taxon>asterids</taxon>
        <taxon>Ericales</taxon>
        <taxon>Actinidiaceae</taxon>
        <taxon>Actinidia</taxon>
    </lineage>
</organism>
<keyword evidence="3" id="KW-1185">Reference proteome</keyword>
<dbReference type="AlphaFoldDB" id="A0A7J0H147"/>
<evidence type="ECO:0000256" key="1">
    <source>
        <dbReference type="SAM" id="MobiDB-lite"/>
    </source>
</evidence>
<dbReference type="EMBL" id="BJWL01000026">
    <property type="protein sequence ID" value="GFZ16745.1"/>
    <property type="molecule type" value="Genomic_DNA"/>
</dbReference>
<reference evidence="2 3" key="1">
    <citation type="submission" date="2019-07" db="EMBL/GenBank/DDBJ databases">
        <title>De Novo Assembly of kiwifruit Actinidia rufa.</title>
        <authorList>
            <person name="Sugita-Konishi S."/>
            <person name="Sato K."/>
            <person name="Mori E."/>
            <person name="Abe Y."/>
            <person name="Kisaki G."/>
            <person name="Hamano K."/>
            <person name="Suezawa K."/>
            <person name="Otani M."/>
            <person name="Fukuda T."/>
            <person name="Manabe T."/>
            <person name="Gomi K."/>
            <person name="Tabuchi M."/>
            <person name="Akimitsu K."/>
            <person name="Kataoka I."/>
        </authorList>
    </citation>
    <scope>NUCLEOTIDE SEQUENCE [LARGE SCALE GENOMIC DNA]</scope>
    <source>
        <strain evidence="3">cv. Fuchu</strain>
    </source>
</reference>
<dbReference type="Proteomes" id="UP000585474">
    <property type="component" value="Unassembled WGS sequence"/>
</dbReference>
<gene>
    <name evidence="2" type="ORF">Acr_26g0000150</name>
</gene>
<name>A0A7J0H147_9ERIC</name>
<proteinExistence type="predicted"/>
<protein>
    <submittedName>
        <fullName evidence="2">Uncharacterized protein</fullName>
    </submittedName>
</protein>
<evidence type="ECO:0000313" key="2">
    <source>
        <dbReference type="EMBL" id="GFZ16745.1"/>
    </source>
</evidence>
<sequence length="81" mass="8043">MAVRETEPMDEVDLVEGATNLGNEVAGGDGEDVGAGKDVGGTVLKGDEVEAVTGEGVVEGGGADNCLSTMTCSLLLGRLGF</sequence>
<accession>A0A7J0H147</accession>
<evidence type="ECO:0000313" key="3">
    <source>
        <dbReference type="Proteomes" id="UP000585474"/>
    </source>
</evidence>
<comment type="caution">
    <text evidence="2">The sequence shown here is derived from an EMBL/GenBank/DDBJ whole genome shotgun (WGS) entry which is preliminary data.</text>
</comment>